<reference evidence="1" key="2">
    <citation type="submission" date="2024-04" db="UniProtKB">
        <authorList>
            <consortium name="Ensembl"/>
        </authorList>
    </citation>
    <scope>IDENTIFICATION</scope>
</reference>
<dbReference type="Ensembl" id="ENSGACT00000007257.1">
    <property type="protein sequence ID" value="ENSGACP00000007239.1"/>
    <property type="gene ID" value="ENSGACG00000005483.1"/>
</dbReference>
<evidence type="ECO:0000313" key="1">
    <source>
        <dbReference type="Ensembl" id="ENSGACP00000007239.1"/>
    </source>
</evidence>
<organism evidence="1">
    <name type="scientific">Gasterosteus aculeatus</name>
    <name type="common">Three-spined stickleback</name>
    <dbReference type="NCBI Taxonomy" id="69293"/>
    <lineage>
        <taxon>Eukaryota</taxon>
        <taxon>Metazoa</taxon>
        <taxon>Chordata</taxon>
        <taxon>Craniata</taxon>
        <taxon>Vertebrata</taxon>
        <taxon>Euteleostomi</taxon>
        <taxon>Actinopterygii</taxon>
        <taxon>Neopterygii</taxon>
        <taxon>Teleostei</taxon>
        <taxon>Neoteleostei</taxon>
        <taxon>Acanthomorphata</taxon>
        <taxon>Eupercaria</taxon>
        <taxon>Perciformes</taxon>
        <taxon>Cottioidei</taxon>
        <taxon>Gasterosteales</taxon>
        <taxon>Gasterosteidae</taxon>
        <taxon>Gasterosteus</taxon>
    </lineage>
</organism>
<dbReference type="Bgee" id="ENSGACG00000005483">
    <property type="expression patterns" value="Expressed in intestinal epithelial cell and 12 other cell types or tissues"/>
</dbReference>
<dbReference type="AlphaFoldDB" id="G3NPH5"/>
<proteinExistence type="predicted"/>
<accession>G3NPH5</accession>
<protein>
    <submittedName>
        <fullName evidence="1">Uncharacterized protein</fullName>
    </submittedName>
</protein>
<sequence length="117" mass="13018">MTLHNIFQIQPKIQEIKHLKTTREGLVGRGGVLQIITKSHYYNKTAIREMNWPSECGRNDNSIDEFTLDGSFFSSVGPPAGGAGPRPAALMCLPHLWLSVKTLRFSSCLSVLTCRTE</sequence>
<dbReference type="InParanoid" id="G3NPH5"/>
<name>G3NPH5_GASAC</name>
<reference evidence="1" key="1">
    <citation type="submission" date="2006-01" db="EMBL/GenBank/DDBJ databases">
        <authorList>
            <person name="Lindblad-Toh K."/>
            <person name="Mauceli E."/>
            <person name="Grabherr M."/>
            <person name="Chang J.L."/>
            <person name="Lander E.S."/>
        </authorList>
    </citation>
    <scope>NUCLEOTIDE SEQUENCE [LARGE SCALE GENOMIC DNA]</scope>
</reference>